<evidence type="ECO:0000256" key="1">
    <source>
        <dbReference type="SAM" id="MobiDB-lite"/>
    </source>
</evidence>
<feature type="region of interest" description="Disordered" evidence="1">
    <location>
        <begin position="78"/>
        <end position="133"/>
    </location>
</feature>
<keyword evidence="3" id="KW-1185">Reference proteome</keyword>
<dbReference type="PANTHER" id="PTHR45125:SF36">
    <property type="entry name" value="BNAC01G27460D PROTEIN"/>
    <property type="match status" value="1"/>
</dbReference>
<reference evidence="2" key="1">
    <citation type="journal article" date="2023" name="Plant J.">
        <title>Genome sequences and population genomics provide insights into the demographic history, inbreeding, and mutation load of two 'living fossil' tree species of Dipteronia.</title>
        <authorList>
            <person name="Feng Y."/>
            <person name="Comes H.P."/>
            <person name="Chen J."/>
            <person name="Zhu S."/>
            <person name="Lu R."/>
            <person name="Zhang X."/>
            <person name="Li P."/>
            <person name="Qiu J."/>
            <person name="Olsen K.M."/>
            <person name="Qiu Y."/>
        </authorList>
    </citation>
    <scope>NUCLEOTIDE SEQUENCE</scope>
    <source>
        <strain evidence="2">NBL</strain>
    </source>
</reference>
<dbReference type="Proteomes" id="UP001281410">
    <property type="component" value="Unassembled WGS sequence"/>
</dbReference>
<dbReference type="PANTHER" id="PTHR45125">
    <property type="entry name" value="F21J9.4-RELATED"/>
    <property type="match status" value="1"/>
</dbReference>
<proteinExistence type="predicted"/>
<dbReference type="EMBL" id="JANJYJ010000005">
    <property type="protein sequence ID" value="KAK3211303.1"/>
    <property type="molecule type" value="Genomic_DNA"/>
</dbReference>
<evidence type="ECO:0000313" key="3">
    <source>
        <dbReference type="Proteomes" id="UP001281410"/>
    </source>
</evidence>
<gene>
    <name evidence="2" type="ORF">Dsin_016009</name>
</gene>
<organism evidence="2 3">
    <name type="scientific">Dipteronia sinensis</name>
    <dbReference type="NCBI Taxonomy" id="43782"/>
    <lineage>
        <taxon>Eukaryota</taxon>
        <taxon>Viridiplantae</taxon>
        <taxon>Streptophyta</taxon>
        <taxon>Embryophyta</taxon>
        <taxon>Tracheophyta</taxon>
        <taxon>Spermatophyta</taxon>
        <taxon>Magnoliopsida</taxon>
        <taxon>eudicotyledons</taxon>
        <taxon>Gunneridae</taxon>
        <taxon>Pentapetalae</taxon>
        <taxon>rosids</taxon>
        <taxon>malvids</taxon>
        <taxon>Sapindales</taxon>
        <taxon>Sapindaceae</taxon>
        <taxon>Hippocastanoideae</taxon>
        <taxon>Acereae</taxon>
        <taxon>Dipteronia</taxon>
    </lineage>
</organism>
<name>A0AAE0AD79_9ROSI</name>
<dbReference type="AlphaFoldDB" id="A0AAE0AD79"/>
<feature type="compositionally biased region" description="Low complexity" evidence="1">
    <location>
        <begin position="82"/>
        <end position="98"/>
    </location>
</feature>
<sequence length="145" mass="16035">MNQSKDMFWSRVEIDYNNSKPKFITQLRGKGSLQCRMQTILITVGKLRGCVRQIESLNPSGASEQDIITLVQHQPFKSKVVTSQSDSPTPESPTSASPRLYSFSLNITDDEVGGENLGASDTPNTKLESDVGASDAFTRRHMLQI</sequence>
<comment type="caution">
    <text evidence="2">The sequence shown here is derived from an EMBL/GenBank/DDBJ whole genome shotgun (WGS) entry which is preliminary data.</text>
</comment>
<evidence type="ECO:0000313" key="2">
    <source>
        <dbReference type="EMBL" id="KAK3211303.1"/>
    </source>
</evidence>
<accession>A0AAE0AD79</accession>
<protein>
    <submittedName>
        <fullName evidence="2">Uncharacterized protein</fullName>
    </submittedName>
</protein>